<dbReference type="Pfam" id="PF00106">
    <property type="entry name" value="adh_short"/>
    <property type="match status" value="1"/>
</dbReference>
<organism evidence="4 5">
    <name type="scientific">Amycolatopsis rifamycinica</name>
    <dbReference type="NCBI Taxonomy" id="287986"/>
    <lineage>
        <taxon>Bacteria</taxon>
        <taxon>Bacillati</taxon>
        <taxon>Actinomycetota</taxon>
        <taxon>Actinomycetes</taxon>
        <taxon>Pseudonocardiales</taxon>
        <taxon>Pseudonocardiaceae</taxon>
        <taxon>Amycolatopsis</taxon>
    </lineage>
</organism>
<evidence type="ECO:0000256" key="1">
    <source>
        <dbReference type="ARBA" id="ARBA00006484"/>
    </source>
</evidence>
<proteinExistence type="inferred from homology"/>
<sequence>MTRIAVVTGANQGLGFALVRGLAARLAPEDLVLLTGRDAGRVAAAAARVAADPATRSRVEGRVLDVTDSAAVARFAGSPVDIVLSNAVGPLDPGRPQAEQADVFLDVANSGTHAVLRSFGPVLRPGGRLLVVASSLGTLGHLPEPLRARFDDVSLDDVEKAVEDWRAAIHDGTARARGWPDWINVPSKVAQVAAVRAVAARRRDADLANGTLVAAVCPGLVDTRASRPWFRDFSQAQTPDEAARAVLDLVFADVDPATYGELVRFGRVLPWRTGRPHRHEELIG</sequence>
<dbReference type="PANTHER" id="PTHR43963">
    <property type="entry name" value="CARBONYL REDUCTASE 1-RELATED"/>
    <property type="match status" value="1"/>
</dbReference>
<evidence type="ECO:0000313" key="4">
    <source>
        <dbReference type="EMBL" id="KDN21164.1"/>
    </source>
</evidence>
<dbReference type="Gene3D" id="3.40.50.720">
    <property type="entry name" value="NAD(P)-binding Rossmann-like Domain"/>
    <property type="match status" value="1"/>
</dbReference>
<dbReference type="RefSeq" id="WP_043780412.1">
    <property type="nucleotide sequence ID" value="NZ_JMQI01000028.1"/>
</dbReference>
<dbReference type="PANTHER" id="PTHR43963:SF6">
    <property type="entry name" value="CHAIN DEHYDROGENASE FAMILY PROTEIN, PUTATIVE (AFU_ORTHOLOGUE AFUA_3G15350)-RELATED"/>
    <property type="match status" value="1"/>
</dbReference>
<reference evidence="4 5" key="1">
    <citation type="submission" date="2014-05" db="EMBL/GenBank/DDBJ databases">
        <title>Draft genome sequence of Amycolatopsis rifamycinica DSM 46095.</title>
        <authorList>
            <person name="Lal R."/>
            <person name="Saxena A."/>
            <person name="Kumari R."/>
            <person name="Mukherjee U."/>
            <person name="Singh P."/>
            <person name="Sangwan N."/>
            <person name="Mahato N.K."/>
        </authorList>
    </citation>
    <scope>NUCLEOTIDE SEQUENCE [LARGE SCALE GENOMIC DNA]</scope>
    <source>
        <strain evidence="4 5">DSM 46095</strain>
    </source>
</reference>
<dbReference type="AlphaFoldDB" id="A0A066UAQ2"/>
<keyword evidence="2" id="KW-0521">NADP</keyword>
<evidence type="ECO:0000256" key="3">
    <source>
        <dbReference type="ARBA" id="ARBA00023002"/>
    </source>
</evidence>
<dbReference type="STRING" id="287986.DV20_14830"/>
<dbReference type="EMBL" id="JMQI01000028">
    <property type="protein sequence ID" value="KDN21164.1"/>
    <property type="molecule type" value="Genomic_DNA"/>
</dbReference>
<accession>A0A066UAQ2</accession>
<dbReference type="InterPro" id="IPR036291">
    <property type="entry name" value="NAD(P)-bd_dom_sf"/>
</dbReference>
<keyword evidence="5" id="KW-1185">Reference proteome</keyword>
<keyword evidence="3" id="KW-0560">Oxidoreductase</keyword>
<comment type="similarity">
    <text evidence="1">Belongs to the short-chain dehydrogenases/reductases (SDR) family.</text>
</comment>
<dbReference type="Proteomes" id="UP000027345">
    <property type="component" value="Unassembled WGS sequence"/>
</dbReference>
<comment type="caution">
    <text evidence="4">The sequence shown here is derived from an EMBL/GenBank/DDBJ whole genome shotgun (WGS) entry which is preliminary data.</text>
</comment>
<evidence type="ECO:0000313" key="5">
    <source>
        <dbReference type="Proteomes" id="UP000027345"/>
    </source>
</evidence>
<gene>
    <name evidence="4" type="ORF">DV20_14830</name>
</gene>
<protein>
    <submittedName>
        <fullName evidence="4">Carbonyl reductase</fullName>
    </submittedName>
</protein>
<evidence type="ECO:0000256" key="2">
    <source>
        <dbReference type="ARBA" id="ARBA00022857"/>
    </source>
</evidence>
<name>A0A066UAQ2_9PSEU</name>
<dbReference type="eggNOG" id="COG1028">
    <property type="taxonomic scope" value="Bacteria"/>
</dbReference>
<dbReference type="PRINTS" id="PR00081">
    <property type="entry name" value="GDHRDH"/>
</dbReference>
<dbReference type="GO" id="GO:0016491">
    <property type="term" value="F:oxidoreductase activity"/>
    <property type="evidence" value="ECO:0007669"/>
    <property type="project" value="UniProtKB-KW"/>
</dbReference>
<dbReference type="InterPro" id="IPR002347">
    <property type="entry name" value="SDR_fam"/>
</dbReference>
<dbReference type="OrthoDB" id="4350243at2"/>
<dbReference type="SUPFAM" id="SSF51735">
    <property type="entry name" value="NAD(P)-binding Rossmann-fold domains"/>
    <property type="match status" value="1"/>
</dbReference>